<name>A0A451G4T1_9GAMM</name>
<keyword evidence="3" id="KW-1185">Reference proteome</keyword>
<keyword evidence="1" id="KW-0812">Transmembrane</keyword>
<evidence type="ECO:0000313" key="3">
    <source>
        <dbReference type="Proteomes" id="UP000285478"/>
    </source>
</evidence>
<keyword evidence="1" id="KW-1133">Transmembrane helix</keyword>
<evidence type="ECO:0000313" key="2">
    <source>
        <dbReference type="EMBL" id="QAB14492.1"/>
    </source>
</evidence>
<evidence type="ECO:0000256" key="1">
    <source>
        <dbReference type="SAM" id="Phobius"/>
    </source>
</evidence>
<proteinExistence type="predicted"/>
<dbReference type="EMBL" id="CP035033">
    <property type="protein sequence ID" value="QAB14492.1"/>
    <property type="molecule type" value="Genomic_DNA"/>
</dbReference>
<sequence>MCIGIGLALAFLLWFYSDALLSEYGLTEQIGATSIVVADHWGIVWALWPLALLFMVLGGVMVLLFLKVRRRLTEGR</sequence>
<feature type="transmembrane region" description="Helical" evidence="1">
    <location>
        <begin position="43"/>
        <end position="66"/>
    </location>
</feature>
<dbReference type="KEGG" id="htr:EPV75_01815"/>
<dbReference type="AlphaFoldDB" id="A0A451G4T1"/>
<protein>
    <submittedName>
        <fullName evidence="2">Uncharacterized protein</fullName>
    </submittedName>
</protein>
<gene>
    <name evidence="2" type="ORF">EPV75_01815</name>
</gene>
<dbReference type="Proteomes" id="UP000285478">
    <property type="component" value="Chromosome"/>
</dbReference>
<reference evidence="2 3" key="1">
    <citation type="journal article" date="2018" name="Environ. Microbiol.">
        <title>Genomes of ubiquitous marine and hypersaline Hydrogenovibrio, Thiomicrorhabdus and Thiomicrospira spp. encode a diversity of mechanisms to sustain chemolithoautotrophy in heterogeneous environments.</title>
        <authorList>
            <person name="Scott K.M."/>
            <person name="Williams J."/>
            <person name="Porter C.M.B."/>
            <person name="Russel S."/>
            <person name="Harmer T.L."/>
            <person name="Paul J.H."/>
            <person name="Antonen K.M."/>
            <person name="Bridges M.K."/>
            <person name="Camper G.J."/>
            <person name="Campla C.K."/>
            <person name="Casella L.G."/>
            <person name="Chase E."/>
            <person name="Conrad J.W."/>
            <person name="Cruz M.C."/>
            <person name="Dunlap D.S."/>
            <person name="Duran L."/>
            <person name="Fahsbender E.M."/>
            <person name="Goldsmith D.B."/>
            <person name="Keeley R.F."/>
            <person name="Kondoff M.R."/>
            <person name="Kussy B.I."/>
            <person name="Lane M.K."/>
            <person name="Lawler S."/>
            <person name="Leigh B.A."/>
            <person name="Lewis C."/>
            <person name="Lostal L.M."/>
            <person name="Marking D."/>
            <person name="Mancera P.A."/>
            <person name="McClenthan E.C."/>
            <person name="McIntyre E.A."/>
            <person name="Mine J.A."/>
            <person name="Modi S."/>
            <person name="Moore B.D."/>
            <person name="Morgan W.A."/>
            <person name="Nelson K.M."/>
            <person name="Nguyen K.N."/>
            <person name="Ogburn N."/>
            <person name="Parrino D.G."/>
            <person name="Pedapudi A.D."/>
            <person name="Pelham R.P."/>
            <person name="Preece A.M."/>
            <person name="Rampersad E.A."/>
            <person name="Richardson J.C."/>
            <person name="Rodgers C.M."/>
            <person name="Schaffer B.L."/>
            <person name="Sheridan N.E."/>
            <person name="Solone M.R."/>
            <person name="Staley Z.R."/>
            <person name="Tabuchi M."/>
            <person name="Waide R.J."/>
            <person name="Wanjugi P.W."/>
            <person name="Young S."/>
            <person name="Clum A."/>
            <person name="Daum C."/>
            <person name="Huntemann M."/>
            <person name="Ivanova N."/>
            <person name="Kyrpides N."/>
            <person name="Mikhailova N."/>
            <person name="Palaniappan K."/>
            <person name="Pillay M."/>
            <person name="Reddy T.B.K."/>
            <person name="Shapiro N."/>
            <person name="Stamatis D."/>
            <person name="Varghese N."/>
            <person name="Woyke T."/>
            <person name="Boden R."/>
            <person name="Freyermuth S.K."/>
            <person name="Kerfeld C.A."/>
        </authorList>
    </citation>
    <scope>NUCLEOTIDE SEQUENCE [LARGE SCALE GENOMIC DNA]</scope>
    <source>
        <strain evidence="2 3">JR-2</strain>
    </source>
</reference>
<accession>A0A451G4T1</accession>
<keyword evidence="1" id="KW-0472">Membrane</keyword>
<organism evidence="2 3">
    <name type="scientific">Hydrogenovibrio thermophilus</name>
    <dbReference type="NCBI Taxonomy" id="265883"/>
    <lineage>
        <taxon>Bacteria</taxon>
        <taxon>Pseudomonadati</taxon>
        <taxon>Pseudomonadota</taxon>
        <taxon>Gammaproteobacteria</taxon>
        <taxon>Thiotrichales</taxon>
        <taxon>Piscirickettsiaceae</taxon>
        <taxon>Hydrogenovibrio</taxon>
    </lineage>
</organism>
<dbReference type="RefSeq" id="WP_128384283.1">
    <property type="nucleotide sequence ID" value="NZ_CP035033.1"/>
</dbReference>